<dbReference type="SMART" id="SM00407">
    <property type="entry name" value="IGc1"/>
    <property type="match status" value="1"/>
</dbReference>
<dbReference type="Gene3D" id="2.60.40.10">
    <property type="entry name" value="Immunoglobulins"/>
    <property type="match status" value="1"/>
</dbReference>
<dbReference type="EMBL" id="JAFHDT010000021">
    <property type="protein sequence ID" value="KAI7794102.1"/>
    <property type="molecule type" value="Genomic_DNA"/>
</dbReference>
<dbReference type="GO" id="GO:0009897">
    <property type="term" value="C:external side of plasma membrane"/>
    <property type="evidence" value="ECO:0007669"/>
    <property type="project" value="TreeGrafter"/>
</dbReference>
<dbReference type="InterPro" id="IPR007110">
    <property type="entry name" value="Ig-like_dom"/>
</dbReference>
<protein>
    <submittedName>
        <fullName evidence="3">MHC class Ia chain</fullName>
    </submittedName>
</protein>
<dbReference type="GO" id="GO:0006955">
    <property type="term" value="P:immune response"/>
    <property type="evidence" value="ECO:0007669"/>
    <property type="project" value="TreeGrafter"/>
</dbReference>
<dbReference type="InterPro" id="IPR037055">
    <property type="entry name" value="MHC_I-like_Ag-recog_sf"/>
</dbReference>
<dbReference type="SUPFAM" id="SSF48726">
    <property type="entry name" value="Immunoglobulin"/>
    <property type="match status" value="1"/>
</dbReference>
<dbReference type="AlphaFoldDB" id="A0A9W7WAV7"/>
<evidence type="ECO:0000313" key="3">
    <source>
        <dbReference type="EMBL" id="KAI7794102.1"/>
    </source>
</evidence>
<organism evidence="3 4">
    <name type="scientific">Triplophysa rosa</name>
    <name type="common">Cave loach</name>
    <dbReference type="NCBI Taxonomy" id="992332"/>
    <lineage>
        <taxon>Eukaryota</taxon>
        <taxon>Metazoa</taxon>
        <taxon>Chordata</taxon>
        <taxon>Craniata</taxon>
        <taxon>Vertebrata</taxon>
        <taxon>Euteleostomi</taxon>
        <taxon>Actinopterygii</taxon>
        <taxon>Neopterygii</taxon>
        <taxon>Teleostei</taxon>
        <taxon>Ostariophysi</taxon>
        <taxon>Cypriniformes</taxon>
        <taxon>Nemacheilidae</taxon>
        <taxon>Triplophysa</taxon>
    </lineage>
</organism>
<dbReference type="SUPFAM" id="SSF54452">
    <property type="entry name" value="MHC antigen-recognition domain"/>
    <property type="match status" value="1"/>
</dbReference>
<dbReference type="PANTHER" id="PTHR16675">
    <property type="entry name" value="MHC CLASS I-RELATED"/>
    <property type="match status" value="1"/>
</dbReference>
<evidence type="ECO:0000313" key="4">
    <source>
        <dbReference type="Proteomes" id="UP001059041"/>
    </source>
</evidence>
<evidence type="ECO:0000259" key="2">
    <source>
        <dbReference type="PROSITE" id="PS50835"/>
    </source>
</evidence>
<feature type="domain" description="Ig-like" evidence="2">
    <location>
        <begin position="168"/>
        <end position="269"/>
    </location>
</feature>
<sequence>MVGLKAQYTGNHSLIIHVTFAPGHDYLPTYSSYGMLDDYRVFTYDSITDVFSHPFGQKEALSTVWRDLRDCTNFKTGYFNLFSRYANLTVGLKGPLIQLMYGCQLNHNETSSGLYHISVNGEYSLSMDMDSPIWHSYLPQDLDIKNILNGFDLWNHNNLIYIHRDCVPRLKTFYIHSREIVEKKVCPEAVIKHQYDGVLICVVTGFYPKDITVEWIVDGKPASDGTSTGLLPNHDQTYQVQVTTMLSKTTRNYSCQIEHSSLKKPLVLTWDVSSSLTEETSSRHIGLIAALFVVFVKQCDDVHQIFIKVCSCIYLFAMKEVSSAITMQTAFANDHVFRMRNEKYAVHGVCVMDRQQCVLIERSLCLSDRGDLRRGVGYQKRNKQLKLKNETRPVPTGIMIWFLTSKGSNP</sequence>
<dbReference type="GO" id="GO:0005615">
    <property type="term" value="C:extracellular space"/>
    <property type="evidence" value="ECO:0007669"/>
    <property type="project" value="TreeGrafter"/>
</dbReference>
<keyword evidence="4" id="KW-1185">Reference proteome</keyword>
<dbReference type="InterPro" id="IPR050208">
    <property type="entry name" value="MHC_class-I_related"/>
</dbReference>
<dbReference type="InterPro" id="IPR011162">
    <property type="entry name" value="MHC_I/II-like_Ag-recog"/>
</dbReference>
<dbReference type="InterPro" id="IPR003597">
    <property type="entry name" value="Ig_C1-set"/>
</dbReference>
<accession>A0A9W7WAV7</accession>
<reference evidence="3" key="1">
    <citation type="submission" date="2021-02" db="EMBL/GenBank/DDBJ databases">
        <title>Comparative genomics reveals that relaxation of natural selection precedes convergent phenotypic evolution of cavefish.</title>
        <authorList>
            <person name="Peng Z."/>
        </authorList>
    </citation>
    <scope>NUCLEOTIDE SEQUENCE</scope>
    <source>
        <tissue evidence="3">Muscle</tissue>
    </source>
</reference>
<dbReference type="Gene3D" id="3.30.500.10">
    <property type="entry name" value="MHC class I-like antigen recognition-like"/>
    <property type="match status" value="1"/>
</dbReference>
<name>A0A9W7WAV7_TRIRA</name>
<proteinExistence type="predicted"/>
<keyword evidence="1" id="KW-0325">Glycoprotein</keyword>
<dbReference type="PROSITE" id="PS50835">
    <property type="entry name" value="IG_LIKE"/>
    <property type="match status" value="1"/>
</dbReference>
<evidence type="ECO:0000256" key="1">
    <source>
        <dbReference type="ARBA" id="ARBA00023180"/>
    </source>
</evidence>
<gene>
    <name evidence="3" type="ORF">IRJ41_014734</name>
</gene>
<dbReference type="PANTHER" id="PTHR16675:SF235">
    <property type="entry name" value="SHKT DOMAIN-CONTAINING PROTEIN"/>
    <property type="match status" value="1"/>
</dbReference>
<dbReference type="InterPro" id="IPR036179">
    <property type="entry name" value="Ig-like_dom_sf"/>
</dbReference>
<dbReference type="InterPro" id="IPR013783">
    <property type="entry name" value="Ig-like_fold"/>
</dbReference>
<dbReference type="Proteomes" id="UP001059041">
    <property type="component" value="Linkage Group LG21"/>
</dbReference>
<dbReference type="Pfam" id="PF07654">
    <property type="entry name" value="C1-set"/>
    <property type="match status" value="1"/>
</dbReference>
<comment type="caution">
    <text evidence="3">The sequence shown here is derived from an EMBL/GenBank/DDBJ whole genome shotgun (WGS) entry which is preliminary data.</text>
</comment>